<reference evidence="1 2" key="1">
    <citation type="submission" date="2019-09" db="EMBL/GenBank/DDBJ databases">
        <title>Bird 10,000 Genomes (B10K) Project - Family phase.</title>
        <authorList>
            <person name="Zhang G."/>
        </authorList>
    </citation>
    <scope>NUCLEOTIDE SEQUENCE [LARGE SCALE GENOMIC DNA]</scope>
    <source>
        <strain evidence="1">B10K-DU-012-41</strain>
    </source>
</reference>
<name>A0A7L3EHL0_9PASS</name>
<evidence type="ECO:0000313" key="2">
    <source>
        <dbReference type="Proteomes" id="UP000563107"/>
    </source>
</evidence>
<accession>A0A7L3EHL0</accession>
<keyword evidence="2" id="KW-1185">Reference proteome</keyword>
<organism evidence="1 2">
    <name type="scientific">Chaetops frenatus</name>
    <name type="common">Rufous rock-jumper</name>
    <dbReference type="NCBI Taxonomy" id="221966"/>
    <lineage>
        <taxon>Eukaryota</taxon>
        <taxon>Metazoa</taxon>
        <taxon>Chordata</taxon>
        <taxon>Craniata</taxon>
        <taxon>Vertebrata</taxon>
        <taxon>Euteleostomi</taxon>
        <taxon>Archelosauria</taxon>
        <taxon>Archosauria</taxon>
        <taxon>Dinosauria</taxon>
        <taxon>Saurischia</taxon>
        <taxon>Theropoda</taxon>
        <taxon>Coelurosauria</taxon>
        <taxon>Aves</taxon>
        <taxon>Neognathae</taxon>
        <taxon>Neoaves</taxon>
        <taxon>Telluraves</taxon>
        <taxon>Australaves</taxon>
        <taxon>Passeriformes</taxon>
        <taxon>Picathartidae</taxon>
        <taxon>Chaetops</taxon>
    </lineage>
</organism>
<proteinExistence type="predicted"/>
<dbReference type="EMBL" id="VZTR01020089">
    <property type="protein sequence ID" value="NXT67339.1"/>
    <property type="molecule type" value="Genomic_DNA"/>
</dbReference>
<comment type="caution">
    <text evidence="1">The sequence shown here is derived from an EMBL/GenBank/DDBJ whole genome shotgun (WGS) entry which is preliminary data.</text>
</comment>
<gene>
    <name evidence="1" type="primary">Erv31_0</name>
    <name evidence="1" type="ORF">CHAFRE_R14441</name>
</gene>
<dbReference type="AlphaFoldDB" id="A0A7L3EHL0"/>
<protein>
    <submittedName>
        <fullName evidence="1">ENR1 protein</fullName>
    </submittedName>
</protein>
<dbReference type="Proteomes" id="UP000563107">
    <property type="component" value="Unassembled WGS sequence"/>
</dbReference>
<evidence type="ECO:0000313" key="1">
    <source>
        <dbReference type="EMBL" id="NXT67339.1"/>
    </source>
</evidence>
<feature type="non-terminal residue" evidence="1">
    <location>
        <position position="87"/>
    </location>
</feature>
<sequence length="87" mass="9914">TEAHGMHECMGQGINPFWGICRISRYWECPTTINNEFWEAPKDLFWICGDIAYARAPGNCARSCTIGVIKLSFFLLPKESRSLLESQ</sequence>
<feature type="non-terminal residue" evidence="1">
    <location>
        <position position="1"/>
    </location>
</feature>